<feature type="transmembrane region" description="Helical" evidence="9">
    <location>
        <begin position="89"/>
        <end position="107"/>
    </location>
</feature>
<evidence type="ECO:0000259" key="11">
    <source>
        <dbReference type="Pfam" id="PF07730"/>
    </source>
</evidence>
<dbReference type="InterPro" id="IPR050482">
    <property type="entry name" value="Sensor_HK_TwoCompSys"/>
</dbReference>
<organism evidence="12 13">
    <name type="scientific">Streptosporangium minutum</name>
    <dbReference type="NCBI Taxonomy" id="569862"/>
    <lineage>
        <taxon>Bacteria</taxon>
        <taxon>Bacillati</taxon>
        <taxon>Actinomycetota</taxon>
        <taxon>Actinomycetes</taxon>
        <taxon>Streptosporangiales</taxon>
        <taxon>Streptosporangiaceae</taxon>
        <taxon>Streptosporangium</taxon>
    </lineage>
</organism>
<reference evidence="12 13" key="1">
    <citation type="submission" date="2017-05" db="EMBL/GenBank/DDBJ databases">
        <title>Biotechnological potential of actinobacteria isolated from South African environments.</title>
        <authorList>
            <person name="Le Roes-Hill M."/>
            <person name="Prins A."/>
            <person name="Durrell K.A."/>
        </authorList>
    </citation>
    <scope>NUCLEOTIDE SEQUENCE [LARGE SCALE GENOMIC DNA]</scope>
    <source>
        <strain evidence="12">M26</strain>
    </source>
</reference>
<dbReference type="Gene3D" id="3.30.565.10">
    <property type="entry name" value="Histidine kinase-like ATPase, C-terminal domain"/>
    <property type="match status" value="1"/>
</dbReference>
<proteinExistence type="predicted"/>
<dbReference type="AlphaFoldDB" id="A0A243RKZ5"/>
<keyword evidence="7" id="KW-0067">ATP-binding</keyword>
<evidence type="ECO:0000256" key="7">
    <source>
        <dbReference type="ARBA" id="ARBA00022840"/>
    </source>
</evidence>
<dbReference type="GO" id="GO:0046983">
    <property type="term" value="F:protein dimerization activity"/>
    <property type="evidence" value="ECO:0007669"/>
    <property type="project" value="InterPro"/>
</dbReference>
<dbReference type="InterPro" id="IPR003594">
    <property type="entry name" value="HATPase_dom"/>
</dbReference>
<evidence type="ECO:0000256" key="9">
    <source>
        <dbReference type="SAM" id="Phobius"/>
    </source>
</evidence>
<dbReference type="EMBL" id="NGFP01000078">
    <property type="protein sequence ID" value="OUC95571.1"/>
    <property type="molecule type" value="Genomic_DNA"/>
</dbReference>
<gene>
    <name evidence="12" type="ORF">CA984_18225</name>
</gene>
<evidence type="ECO:0000313" key="13">
    <source>
        <dbReference type="Proteomes" id="UP000194761"/>
    </source>
</evidence>
<sequence length="356" mass="37322">MLVVAVIVSPASAVPAALPVALTAAAVIAAVLVRRRDPWVPPAAAAMSLVVDAVHGGPAPLSALWMPLEFAALLVLLYRSVRRSPPRHAALAGSALGVAIVMLPLRFTLWRVPQLAPEASVLACLTAFFPAVFVVGGALYLRLLEDRRNREVAVARRAQRLDVARDLHDFVAHEVTGIVLEAQAAQLGGSDAVLLKRIEEAGLRALESMDHMVGTLRDPDERGPSTRVYGLADLPDLVTRFAATGRVRADLDLQPELAASREAEGAIYLIVLEALTNVRRHAPDAARVTVEVRGGTTIGVTVVNDGGSGAPLAAARRGGGTGLAGLAERIAATGGSLSAGPYEKGWRVIAHISAER</sequence>
<keyword evidence="3" id="KW-0597">Phosphoprotein</keyword>
<dbReference type="InterPro" id="IPR011712">
    <property type="entry name" value="Sig_transdc_His_kin_sub3_dim/P"/>
</dbReference>
<evidence type="ECO:0000259" key="10">
    <source>
        <dbReference type="Pfam" id="PF02518"/>
    </source>
</evidence>
<evidence type="ECO:0000256" key="6">
    <source>
        <dbReference type="ARBA" id="ARBA00022777"/>
    </source>
</evidence>
<name>A0A243RKZ5_9ACTN</name>
<keyword evidence="13" id="KW-1185">Reference proteome</keyword>
<evidence type="ECO:0000256" key="1">
    <source>
        <dbReference type="ARBA" id="ARBA00000085"/>
    </source>
</evidence>
<keyword evidence="9" id="KW-1133">Transmembrane helix</keyword>
<dbReference type="GO" id="GO:0016020">
    <property type="term" value="C:membrane"/>
    <property type="evidence" value="ECO:0007669"/>
    <property type="project" value="InterPro"/>
</dbReference>
<feature type="domain" description="Histidine kinase/HSP90-like ATPase" evidence="10">
    <location>
        <begin position="266"/>
        <end position="353"/>
    </location>
</feature>
<keyword evidence="9" id="KW-0472">Membrane</keyword>
<keyword evidence="4" id="KW-0808">Transferase</keyword>
<evidence type="ECO:0000313" key="12">
    <source>
        <dbReference type="EMBL" id="OUC95571.1"/>
    </source>
</evidence>
<dbReference type="PANTHER" id="PTHR24421">
    <property type="entry name" value="NITRATE/NITRITE SENSOR PROTEIN NARX-RELATED"/>
    <property type="match status" value="1"/>
</dbReference>
<keyword evidence="9" id="KW-0812">Transmembrane</keyword>
<protein>
    <recommendedName>
        <fullName evidence="2">histidine kinase</fullName>
        <ecNumber evidence="2">2.7.13.3</ecNumber>
    </recommendedName>
</protein>
<dbReference type="Proteomes" id="UP000194761">
    <property type="component" value="Unassembled WGS sequence"/>
</dbReference>
<feature type="domain" description="Signal transduction histidine kinase subgroup 3 dimerisation and phosphoacceptor" evidence="11">
    <location>
        <begin position="160"/>
        <end position="220"/>
    </location>
</feature>
<comment type="caution">
    <text evidence="12">The sequence shown here is derived from an EMBL/GenBank/DDBJ whole genome shotgun (WGS) entry which is preliminary data.</text>
</comment>
<evidence type="ECO:0000256" key="8">
    <source>
        <dbReference type="ARBA" id="ARBA00023012"/>
    </source>
</evidence>
<dbReference type="InterPro" id="IPR036890">
    <property type="entry name" value="HATPase_C_sf"/>
</dbReference>
<accession>A0A243RKZ5</accession>
<dbReference type="GO" id="GO:0005524">
    <property type="term" value="F:ATP binding"/>
    <property type="evidence" value="ECO:0007669"/>
    <property type="project" value="UniProtKB-KW"/>
</dbReference>
<comment type="catalytic activity">
    <reaction evidence="1">
        <text>ATP + protein L-histidine = ADP + protein N-phospho-L-histidine.</text>
        <dbReference type="EC" id="2.7.13.3"/>
    </reaction>
</comment>
<evidence type="ECO:0000256" key="2">
    <source>
        <dbReference type="ARBA" id="ARBA00012438"/>
    </source>
</evidence>
<evidence type="ECO:0000256" key="5">
    <source>
        <dbReference type="ARBA" id="ARBA00022741"/>
    </source>
</evidence>
<dbReference type="PANTHER" id="PTHR24421:SF10">
    <property type="entry name" value="NITRATE_NITRITE SENSOR PROTEIN NARQ"/>
    <property type="match status" value="1"/>
</dbReference>
<dbReference type="GO" id="GO:0000155">
    <property type="term" value="F:phosphorelay sensor kinase activity"/>
    <property type="evidence" value="ECO:0007669"/>
    <property type="project" value="InterPro"/>
</dbReference>
<keyword evidence="5" id="KW-0547">Nucleotide-binding</keyword>
<evidence type="ECO:0000256" key="4">
    <source>
        <dbReference type="ARBA" id="ARBA00022679"/>
    </source>
</evidence>
<keyword evidence="8" id="KW-0902">Two-component regulatory system</keyword>
<feature type="transmembrane region" description="Helical" evidence="9">
    <location>
        <begin position="119"/>
        <end position="141"/>
    </location>
</feature>
<dbReference type="SUPFAM" id="SSF55874">
    <property type="entry name" value="ATPase domain of HSP90 chaperone/DNA topoisomerase II/histidine kinase"/>
    <property type="match status" value="1"/>
</dbReference>
<dbReference type="EC" id="2.7.13.3" evidence="2"/>
<dbReference type="Pfam" id="PF07730">
    <property type="entry name" value="HisKA_3"/>
    <property type="match status" value="1"/>
</dbReference>
<feature type="transmembrane region" description="Helical" evidence="9">
    <location>
        <begin position="53"/>
        <end position="77"/>
    </location>
</feature>
<evidence type="ECO:0000256" key="3">
    <source>
        <dbReference type="ARBA" id="ARBA00022553"/>
    </source>
</evidence>
<dbReference type="Gene3D" id="1.20.5.1930">
    <property type="match status" value="1"/>
</dbReference>
<keyword evidence="6" id="KW-0418">Kinase</keyword>
<dbReference type="Pfam" id="PF02518">
    <property type="entry name" value="HATPase_c"/>
    <property type="match status" value="1"/>
</dbReference>